<feature type="transmembrane region" description="Helical" evidence="6">
    <location>
        <begin position="192"/>
        <end position="212"/>
    </location>
</feature>
<dbReference type="PANTHER" id="PTHR30619">
    <property type="entry name" value="DNA INTERNALIZATION/COMPETENCE PROTEIN COMEC/REC2"/>
    <property type="match status" value="1"/>
</dbReference>
<evidence type="ECO:0000256" key="3">
    <source>
        <dbReference type="ARBA" id="ARBA00022692"/>
    </source>
</evidence>
<dbReference type="GO" id="GO:0005886">
    <property type="term" value="C:plasma membrane"/>
    <property type="evidence" value="ECO:0007669"/>
    <property type="project" value="UniProtKB-SubCell"/>
</dbReference>
<feature type="transmembrane region" description="Helical" evidence="6">
    <location>
        <begin position="27"/>
        <end position="44"/>
    </location>
</feature>
<comment type="caution">
    <text evidence="8">The sequence shown here is derived from an EMBL/GenBank/DDBJ whole genome shotgun (WGS) entry which is preliminary data.</text>
</comment>
<keyword evidence="4 6" id="KW-1133">Transmembrane helix</keyword>
<feature type="transmembrane region" description="Helical" evidence="6">
    <location>
        <begin position="346"/>
        <end position="372"/>
    </location>
</feature>
<evidence type="ECO:0000256" key="1">
    <source>
        <dbReference type="ARBA" id="ARBA00004651"/>
    </source>
</evidence>
<dbReference type="PANTHER" id="PTHR30619:SF1">
    <property type="entry name" value="RECOMBINATION PROTEIN 2"/>
    <property type="match status" value="1"/>
</dbReference>
<evidence type="ECO:0000256" key="6">
    <source>
        <dbReference type="SAM" id="Phobius"/>
    </source>
</evidence>
<dbReference type="EMBL" id="JAEEGC010000037">
    <property type="protein sequence ID" value="MBV7273042.1"/>
    <property type="molecule type" value="Genomic_DNA"/>
</dbReference>
<feature type="transmembrane region" description="Helical" evidence="6">
    <location>
        <begin position="430"/>
        <end position="452"/>
    </location>
</feature>
<feature type="domain" description="ComEC/Rec2-related protein" evidence="7">
    <location>
        <begin position="173"/>
        <end position="421"/>
    </location>
</feature>
<keyword evidence="9" id="KW-1185">Reference proteome</keyword>
<accession>A0A949TPJ4</accession>
<keyword evidence="3 6" id="KW-0812">Transmembrane</keyword>
<evidence type="ECO:0000256" key="2">
    <source>
        <dbReference type="ARBA" id="ARBA00022475"/>
    </source>
</evidence>
<evidence type="ECO:0000313" key="8">
    <source>
        <dbReference type="EMBL" id="MBV7273042.1"/>
    </source>
</evidence>
<dbReference type="Pfam" id="PF03772">
    <property type="entry name" value="Competence"/>
    <property type="match status" value="1"/>
</dbReference>
<proteinExistence type="predicted"/>
<protein>
    <submittedName>
        <fullName evidence="8">ComEC/Rec2 family competence protein</fullName>
    </submittedName>
</protein>
<feature type="transmembrane region" description="Helical" evidence="6">
    <location>
        <begin position="6"/>
        <end position="22"/>
    </location>
</feature>
<keyword evidence="2" id="KW-1003">Cell membrane</keyword>
<feature type="transmembrane region" description="Helical" evidence="6">
    <location>
        <begin position="279"/>
        <end position="298"/>
    </location>
</feature>
<keyword evidence="5 6" id="KW-0472">Membrane</keyword>
<evidence type="ECO:0000256" key="5">
    <source>
        <dbReference type="ARBA" id="ARBA00023136"/>
    </source>
</evidence>
<dbReference type="AlphaFoldDB" id="A0A949TPJ4"/>
<evidence type="ECO:0000256" key="4">
    <source>
        <dbReference type="ARBA" id="ARBA00022989"/>
    </source>
</evidence>
<dbReference type="InterPro" id="IPR004477">
    <property type="entry name" value="ComEC_N"/>
</dbReference>
<organism evidence="8 9">
    <name type="scientific">Clostridium thailandense</name>
    <dbReference type="NCBI Taxonomy" id="2794346"/>
    <lineage>
        <taxon>Bacteria</taxon>
        <taxon>Bacillati</taxon>
        <taxon>Bacillota</taxon>
        <taxon>Clostridia</taxon>
        <taxon>Eubacteriales</taxon>
        <taxon>Clostridiaceae</taxon>
        <taxon>Clostridium</taxon>
    </lineage>
</organism>
<evidence type="ECO:0000259" key="7">
    <source>
        <dbReference type="Pfam" id="PF03772"/>
    </source>
</evidence>
<feature type="transmembrane region" description="Helical" evidence="6">
    <location>
        <begin position="50"/>
        <end position="69"/>
    </location>
</feature>
<comment type="subcellular location">
    <subcellularLocation>
        <location evidence="1">Cell membrane</location>
        <topology evidence="1">Multi-pass membrane protein</topology>
    </subcellularLocation>
</comment>
<sequence length="585" mass="67104">MKRPLIYYFVSVFIGCLSSLLLYENALIGAVITASFFAVLFFTLNKNFFILNMLFLIVGALSFVLYFNIKIYNPIELRITENKGYYCLAEYKGRKILVNGKVNKIEEGKLLKVYGKFENNKDYTSGIVGTYKIDKYEVCNKDMLYYLYEIKRNIYLQFKQKLGEDKSSVIMALCYGDAGYLTKSQKNDFKKLGVFHAISVSGFHMAIIYKVLEFTIGLKFAVVTSFLYLIFTGMQASTARAFIMILAFKSSKLVFKNYDSLSSLGLAGVILLIMKPYYIMDIGFMLSFLATLGILLYYKKTLRILYRLPKALNESLSITLSSQIFSVPYTAFNIQNFSGGFILGNILLLPMYSAIVILGNLALLMCSIPVIFDIFSKLLNFVLTATEGANYLILKICPPITHLTYLDGFALMAIYLGFLLYVHGHVRFKYFPVFVLVLMMWQNYSFLPYIYYVPLSQGEGIIVEYKMNKTMICNYDQSSAKEIIELKEKMNIDKIITNPKQKLKIDIGSSLHLNITPYGERKFFNININEGQSEFIPVNSNNKDNSATKALNQRPENNFFTNKEHNIEENLSLYVIIFRKIIKVY</sequence>
<dbReference type="PROSITE" id="PS51257">
    <property type="entry name" value="PROKAR_LIPOPROTEIN"/>
    <property type="match status" value="1"/>
</dbReference>
<dbReference type="Proteomes" id="UP000694308">
    <property type="component" value="Unassembled WGS sequence"/>
</dbReference>
<feature type="transmembrane region" description="Helical" evidence="6">
    <location>
        <begin position="218"/>
        <end position="243"/>
    </location>
</feature>
<dbReference type="RefSeq" id="WP_218320071.1">
    <property type="nucleotide sequence ID" value="NZ_JAEEGC010000037.1"/>
</dbReference>
<reference evidence="8" key="1">
    <citation type="submission" date="2020-12" db="EMBL/GenBank/DDBJ databases">
        <title>Clostridium thailandense sp. nov., a novel acetogenic bacterium isolated from peat land soil in Thailand.</title>
        <authorList>
            <person name="Chaikitkaew S."/>
            <person name="Birkeland N.K."/>
        </authorList>
    </citation>
    <scope>NUCLEOTIDE SEQUENCE</scope>
    <source>
        <strain evidence="8">PL3</strain>
    </source>
</reference>
<name>A0A949TPJ4_9CLOT</name>
<gene>
    <name evidence="8" type="ORF">I6U48_08970</name>
</gene>
<evidence type="ECO:0000313" key="9">
    <source>
        <dbReference type="Proteomes" id="UP000694308"/>
    </source>
</evidence>
<dbReference type="InterPro" id="IPR052159">
    <property type="entry name" value="Competence_DNA_uptake"/>
</dbReference>
<dbReference type="NCBIfam" id="TIGR00360">
    <property type="entry name" value="ComEC_N-term"/>
    <property type="match status" value="1"/>
</dbReference>
<feature type="transmembrane region" description="Helical" evidence="6">
    <location>
        <begin position="406"/>
        <end position="424"/>
    </location>
</feature>